<evidence type="ECO:0000313" key="2">
    <source>
        <dbReference type="EMBL" id="KRV46966.1"/>
    </source>
</evidence>
<dbReference type="Proteomes" id="UP000050867">
    <property type="component" value="Unassembled WGS sequence"/>
</dbReference>
<evidence type="ECO:0000313" key="3">
    <source>
        <dbReference type="Proteomes" id="UP000050867"/>
    </source>
</evidence>
<organism evidence="2 3">
    <name type="scientific">Wenjunlia vitaminophila</name>
    <name type="common">Streptomyces vitaminophilus</name>
    <dbReference type="NCBI Taxonomy" id="76728"/>
    <lineage>
        <taxon>Bacteria</taxon>
        <taxon>Bacillati</taxon>
        <taxon>Actinomycetota</taxon>
        <taxon>Actinomycetes</taxon>
        <taxon>Kitasatosporales</taxon>
        <taxon>Streptomycetaceae</taxon>
        <taxon>Wenjunlia</taxon>
    </lineage>
</organism>
<sequence length="141" mass="15683">MDVNALVEVRMARQSVLTGPNPPRLRVIVHEAAMLASAPEKGVIRDQLQRLLDVTSYSHITVQVLTLDAELHPGVTGGFTVFDFEQPGFDMVLLENLESSLYVEEPESVARYVEAFERLTAAALSFSKSRALIAELKERTR</sequence>
<reference evidence="2 3" key="1">
    <citation type="submission" date="2015-10" db="EMBL/GenBank/DDBJ databases">
        <title>Draft genome sequence of pyrrolomycin-producing Streptomyces vitaminophilus.</title>
        <authorList>
            <person name="Graham D.E."/>
            <person name="Mahan K.M."/>
            <person name="Klingeman D.M."/>
            <person name="Hettich R.L."/>
            <person name="Parry R.J."/>
        </authorList>
    </citation>
    <scope>NUCLEOTIDE SEQUENCE [LARGE SCALE GENOMIC DNA]</scope>
    <source>
        <strain evidence="2 3">ATCC 31673</strain>
    </source>
</reference>
<feature type="domain" description="DUF5753" evidence="1">
    <location>
        <begin position="2"/>
        <end position="135"/>
    </location>
</feature>
<accession>A0A0T6LLN5</accession>
<dbReference type="eggNOG" id="COG1396">
    <property type="taxonomic scope" value="Bacteria"/>
</dbReference>
<keyword evidence="3" id="KW-1185">Reference proteome</keyword>
<protein>
    <recommendedName>
        <fullName evidence="1">DUF5753 domain-containing protein</fullName>
    </recommendedName>
</protein>
<comment type="caution">
    <text evidence="2">The sequence shown here is derived from an EMBL/GenBank/DDBJ whole genome shotgun (WGS) entry which is preliminary data.</text>
</comment>
<dbReference type="Pfam" id="PF19054">
    <property type="entry name" value="DUF5753"/>
    <property type="match status" value="1"/>
</dbReference>
<dbReference type="STRING" id="76728.AQ490_09380"/>
<name>A0A0T6LLN5_WENVI</name>
<dbReference type="AlphaFoldDB" id="A0A0T6LLN5"/>
<dbReference type="EMBL" id="LLZU01000038">
    <property type="protein sequence ID" value="KRV46966.1"/>
    <property type="molecule type" value="Genomic_DNA"/>
</dbReference>
<evidence type="ECO:0000259" key="1">
    <source>
        <dbReference type="Pfam" id="PF19054"/>
    </source>
</evidence>
<gene>
    <name evidence="2" type="ORF">AQ490_09380</name>
</gene>
<proteinExistence type="predicted"/>
<dbReference type="InterPro" id="IPR043917">
    <property type="entry name" value="DUF5753"/>
</dbReference>